<comment type="caution">
    <text evidence="2">The sequence shown here is derived from an EMBL/GenBank/DDBJ whole genome shotgun (WGS) entry which is preliminary data.</text>
</comment>
<dbReference type="EMBL" id="MCFL01000066">
    <property type="protein sequence ID" value="ORZ31112.1"/>
    <property type="molecule type" value="Genomic_DNA"/>
</dbReference>
<feature type="compositionally biased region" description="Basic residues" evidence="1">
    <location>
        <begin position="139"/>
        <end position="151"/>
    </location>
</feature>
<accession>A0A1Y2HDH1</accession>
<protein>
    <submittedName>
        <fullName evidence="2">Uncharacterized protein</fullName>
    </submittedName>
</protein>
<feature type="region of interest" description="Disordered" evidence="1">
    <location>
        <begin position="198"/>
        <end position="227"/>
    </location>
</feature>
<feature type="region of interest" description="Disordered" evidence="1">
    <location>
        <begin position="93"/>
        <end position="153"/>
    </location>
</feature>
<reference evidence="2 3" key="1">
    <citation type="submission" date="2016-07" db="EMBL/GenBank/DDBJ databases">
        <title>Pervasive Adenine N6-methylation of Active Genes in Fungi.</title>
        <authorList>
            <consortium name="DOE Joint Genome Institute"/>
            <person name="Mondo S.J."/>
            <person name="Dannebaum R.O."/>
            <person name="Kuo R.C."/>
            <person name="Labutti K."/>
            <person name="Haridas S."/>
            <person name="Kuo A."/>
            <person name="Salamov A."/>
            <person name="Ahrendt S.R."/>
            <person name="Lipzen A."/>
            <person name="Sullivan W."/>
            <person name="Andreopoulos W.B."/>
            <person name="Clum A."/>
            <person name="Lindquist E."/>
            <person name="Daum C."/>
            <person name="Ramamoorthy G.K."/>
            <person name="Gryganskyi A."/>
            <person name="Culley D."/>
            <person name="Magnuson J.K."/>
            <person name="James T.Y."/>
            <person name="O'Malley M.A."/>
            <person name="Stajich J.E."/>
            <person name="Spatafora J.W."/>
            <person name="Visel A."/>
            <person name="Grigoriev I.V."/>
        </authorList>
    </citation>
    <scope>NUCLEOTIDE SEQUENCE [LARGE SCALE GENOMIC DNA]</scope>
    <source>
        <strain evidence="2 3">PL171</strain>
    </source>
</reference>
<proteinExistence type="predicted"/>
<evidence type="ECO:0000313" key="3">
    <source>
        <dbReference type="Proteomes" id="UP000193411"/>
    </source>
</evidence>
<feature type="compositionally biased region" description="Basic and acidic residues" evidence="1">
    <location>
        <begin position="121"/>
        <end position="135"/>
    </location>
</feature>
<dbReference type="Proteomes" id="UP000193411">
    <property type="component" value="Unassembled WGS sequence"/>
</dbReference>
<sequence length="227" mass="25016">MPCSPPFPEHPQAQGTLASRRDQNFLRLLPLARCRHTDGHILLLVLVSILHFEPLRHFTPARQRLLHIHVSFATRPSDPQHFTCRNTCASRYSPDHSLARKPGPRHRIQEGQPGQPCQHQQRRDAIEHAEHDRVARGKSGGRRMNHGRRKQGTCQSCHLDCRRHASAPTPEPSVGPTSVKLATNPNSVRCTLCNTSGVGTSGNPGAGGMRSLRAPLPLPTHSSACTS</sequence>
<keyword evidence="3" id="KW-1185">Reference proteome</keyword>
<evidence type="ECO:0000256" key="1">
    <source>
        <dbReference type="SAM" id="MobiDB-lite"/>
    </source>
</evidence>
<name>A0A1Y2HDH1_9FUNG</name>
<gene>
    <name evidence="2" type="ORF">BCR44DRAFT_1277888</name>
</gene>
<evidence type="ECO:0000313" key="2">
    <source>
        <dbReference type="EMBL" id="ORZ31112.1"/>
    </source>
</evidence>
<organism evidence="2 3">
    <name type="scientific">Catenaria anguillulae PL171</name>
    <dbReference type="NCBI Taxonomy" id="765915"/>
    <lineage>
        <taxon>Eukaryota</taxon>
        <taxon>Fungi</taxon>
        <taxon>Fungi incertae sedis</taxon>
        <taxon>Blastocladiomycota</taxon>
        <taxon>Blastocladiomycetes</taxon>
        <taxon>Blastocladiales</taxon>
        <taxon>Catenariaceae</taxon>
        <taxon>Catenaria</taxon>
    </lineage>
</organism>
<dbReference type="AlphaFoldDB" id="A0A1Y2HDH1"/>
<feature type="compositionally biased region" description="Gly residues" evidence="1">
    <location>
        <begin position="199"/>
        <end position="208"/>
    </location>
</feature>